<dbReference type="RefSeq" id="WP_416206724.1">
    <property type="nucleotide sequence ID" value="NZ_JBBKTX010000019.1"/>
</dbReference>
<sequence>MRSWSAHVLLWFCLLSLASLPSATMANGQDDQAAPSDTLNSMIQQLFPKATRIETKQQDYPVYPVYQLNELLGYAYESSDISDLPGFSGRPIRLLIGLSATGRFTGIHILEHHEPVFLHGLGPEPLYQFIGQYQGRSLTEHIVIDSHKAGDAATEGVVYFDGVSKATVSVIIINDTVLSSALKVARHKLEGFAQAAAAQPIMDKFEPLNWQQLLDRGYVGHWRLELADAERSLGTDLGSYPSLREAEPGEAFTELWYAYINAPSIGRNLLGDDGFARLQQRLKPGQQVLAVMSNGLFPHVPEDFKPGTVPGRLALQQSQLAVEMRDMDVLDRHIQLVADGIPAFDQANLFQVGGNAGFNPDADAALILNMELPRNHLMIDRAHFEVPVTLPAELFEQLTVEDETPRPPLWVGLWQDRWLSITLVSISLILLTILFTWQRFFTRFPRAVHGFRWGFLAFTVGYLGFYAQGQLSVVNIYTLLLNIYDGFNIGIFLLDPVIFILWTYTFVSLFIWGRGLFCGWLCPFGALQEMASWLAKRLGIRQRRIAEPLHRKLILIKYPLLIGLLGTAFYSLTLAEQLAEVEPFKTSITLYFYRSWPFVLYAVALLAAGMFVHKFYCRYLCPLGAGLAIIGKLRRLNMLDRVDLCGSPCQLCKRRCEINAIRNDGAIDYDECIQCLECVVILRDDEQCVDSISARKKERRQAKARLLATDAAQ</sequence>
<evidence type="ECO:0000259" key="6">
    <source>
        <dbReference type="SMART" id="SM00900"/>
    </source>
</evidence>
<name>A0ABW8NM58_9GAMM</name>
<feature type="transmembrane region" description="Helical" evidence="4">
    <location>
        <begin position="592"/>
        <end position="612"/>
    </location>
</feature>
<keyword evidence="2" id="KW-1003">Cell membrane</keyword>
<feature type="transmembrane region" description="Helical" evidence="4">
    <location>
        <begin position="449"/>
        <end position="467"/>
    </location>
</feature>
<dbReference type="InterPro" id="IPR011399">
    <property type="entry name" value="NosR"/>
</dbReference>
<reference evidence="7 8" key="1">
    <citation type="submission" date="2024-03" db="EMBL/GenBank/DDBJ databases">
        <title>High-quality draft genome sequence of Oceanobacter sp. wDCs-4.</title>
        <authorList>
            <person name="Dong C."/>
        </authorList>
    </citation>
    <scope>NUCLEOTIDE SEQUENCE [LARGE SCALE GENOMIC DNA]</scope>
    <source>
        <strain evidence="8">wDCs-4</strain>
    </source>
</reference>
<gene>
    <name evidence="7" type="ORF">WG929_14970</name>
</gene>
<keyword evidence="5" id="KW-0732">Signal</keyword>
<dbReference type="SMART" id="SM00900">
    <property type="entry name" value="FMN_bind"/>
    <property type="match status" value="1"/>
</dbReference>
<dbReference type="InterPro" id="IPR017896">
    <property type="entry name" value="4Fe4S_Fe-S-bd"/>
</dbReference>
<evidence type="ECO:0000313" key="7">
    <source>
        <dbReference type="EMBL" id="MFK4753715.1"/>
    </source>
</evidence>
<proteinExistence type="predicted"/>
<feature type="domain" description="FMN-binding" evidence="6">
    <location>
        <begin position="86"/>
        <end position="184"/>
    </location>
</feature>
<organism evidence="7 8">
    <name type="scientific">Oceanobacter antarcticus</name>
    <dbReference type="NCBI Taxonomy" id="3133425"/>
    <lineage>
        <taxon>Bacteria</taxon>
        <taxon>Pseudomonadati</taxon>
        <taxon>Pseudomonadota</taxon>
        <taxon>Gammaproteobacteria</taxon>
        <taxon>Oceanospirillales</taxon>
        <taxon>Oceanospirillaceae</taxon>
        <taxon>Oceanobacter</taxon>
    </lineage>
</organism>
<dbReference type="SUPFAM" id="SSF54862">
    <property type="entry name" value="4Fe-4S ferredoxins"/>
    <property type="match status" value="1"/>
</dbReference>
<evidence type="ECO:0000256" key="1">
    <source>
        <dbReference type="ARBA" id="ARBA00004236"/>
    </source>
</evidence>
<feature type="transmembrane region" description="Helical" evidence="4">
    <location>
        <begin position="487"/>
        <end position="512"/>
    </location>
</feature>
<comment type="subcellular location">
    <subcellularLocation>
        <location evidence="1">Cell membrane</location>
    </subcellularLocation>
</comment>
<feature type="signal peptide" evidence="5">
    <location>
        <begin position="1"/>
        <end position="28"/>
    </location>
</feature>
<evidence type="ECO:0000256" key="3">
    <source>
        <dbReference type="ARBA" id="ARBA00023136"/>
    </source>
</evidence>
<keyword evidence="4" id="KW-0812">Transmembrane</keyword>
<dbReference type="EMBL" id="JBBKTX010000019">
    <property type="protein sequence ID" value="MFK4753715.1"/>
    <property type="molecule type" value="Genomic_DNA"/>
</dbReference>
<feature type="transmembrane region" description="Helical" evidence="4">
    <location>
        <begin position="553"/>
        <end position="572"/>
    </location>
</feature>
<dbReference type="PANTHER" id="PTHR30224">
    <property type="entry name" value="ELECTRON TRANSPORT PROTEIN"/>
    <property type="match status" value="1"/>
</dbReference>
<protein>
    <submittedName>
        <fullName evidence="7">4Fe-4S binding protein</fullName>
    </submittedName>
</protein>
<evidence type="ECO:0000256" key="5">
    <source>
        <dbReference type="SAM" id="SignalP"/>
    </source>
</evidence>
<feature type="chain" id="PRO_5046167073" evidence="5">
    <location>
        <begin position="29"/>
        <end position="713"/>
    </location>
</feature>
<dbReference type="Pfam" id="PF12801">
    <property type="entry name" value="Fer4_5"/>
    <property type="match status" value="2"/>
</dbReference>
<dbReference type="PANTHER" id="PTHR30224:SF4">
    <property type="entry name" value="ELECTRON TRANSPORT PROTEIN YCCM-RELATED"/>
    <property type="match status" value="1"/>
</dbReference>
<keyword evidence="3 4" id="KW-0472">Membrane</keyword>
<comment type="caution">
    <text evidence="7">The sequence shown here is derived from an EMBL/GenBank/DDBJ whole genome shotgun (WGS) entry which is preliminary data.</text>
</comment>
<keyword evidence="8" id="KW-1185">Reference proteome</keyword>
<keyword evidence="4" id="KW-1133">Transmembrane helix</keyword>
<dbReference type="PIRSF" id="PIRSF036354">
    <property type="entry name" value="NosR"/>
    <property type="match status" value="1"/>
</dbReference>
<evidence type="ECO:0000313" key="8">
    <source>
        <dbReference type="Proteomes" id="UP001620597"/>
    </source>
</evidence>
<accession>A0ABW8NM58</accession>
<dbReference type="InterPro" id="IPR007329">
    <property type="entry name" value="FMN-bd"/>
</dbReference>
<evidence type="ECO:0000256" key="4">
    <source>
        <dbReference type="SAM" id="Phobius"/>
    </source>
</evidence>
<dbReference type="Proteomes" id="UP001620597">
    <property type="component" value="Unassembled WGS sequence"/>
</dbReference>
<evidence type="ECO:0000256" key="2">
    <source>
        <dbReference type="ARBA" id="ARBA00022475"/>
    </source>
</evidence>
<dbReference type="InterPro" id="IPR052378">
    <property type="entry name" value="NosR_regulator"/>
</dbReference>
<feature type="transmembrane region" description="Helical" evidence="4">
    <location>
        <begin position="418"/>
        <end position="437"/>
    </location>
</feature>